<protein>
    <submittedName>
        <fullName evidence="2">Uncharacterized protein</fullName>
    </submittedName>
</protein>
<proteinExistence type="predicted"/>
<dbReference type="EMBL" id="MNPJ01000015">
    <property type="protein sequence ID" value="OQS54923.1"/>
    <property type="molecule type" value="Genomic_DNA"/>
</dbReference>
<keyword evidence="3" id="KW-1185">Reference proteome</keyword>
<dbReference type="Proteomes" id="UP000192758">
    <property type="component" value="Unassembled WGS sequence"/>
</dbReference>
<comment type="caution">
    <text evidence="2">The sequence shown here is derived from an EMBL/GenBank/DDBJ whole genome shotgun (WGS) entry which is preliminary data.</text>
</comment>
<dbReference type="VEuPathDB" id="MicrosporidiaDB:EHP00_962"/>
<sequence length="121" mass="14267">MLFIYLLGIFTAIGGFTNDNLFNKTLYLQNKTDKHLKILRKLIDRYDGYFSYNTNVSNGNIYNSNIQNIIKKSLKIIKEIDQFISYLNQLNNSNNDHFYYINQLTGKKDDITKLLKKLNDK</sequence>
<name>A0A1W0E6Q3_9MICR</name>
<gene>
    <name evidence="2" type="ORF">EHP00_962</name>
</gene>
<feature type="signal peptide" evidence="1">
    <location>
        <begin position="1"/>
        <end position="15"/>
    </location>
</feature>
<accession>A0A1W0E6Q3</accession>
<keyword evidence="1" id="KW-0732">Signal</keyword>
<dbReference type="AlphaFoldDB" id="A0A1W0E6Q3"/>
<evidence type="ECO:0000313" key="3">
    <source>
        <dbReference type="Proteomes" id="UP000192758"/>
    </source>
</evidence>
<reference evidence="2 3" key="1">
    <citation type="journal article" date="2017" name="Environ. Microbiol.">
        <title>Decay of the glycolytic pathway and adaptation to intranuclear parasitism within Enterocytozoonidae microsporidia.</title>
        <authorList>
            <person name="Wiredu Boakye D."/>
            <person name="Jaroenlak P."/>
            <person name="Prachumwat A."/>
            <person name="Williams T.A."/>
            <person name="Bateman K.S."/>
            <person name="Itsathitphaisarn O."/>
            <person name="Sritunyalucksana K."/>
            <person name="Paszkiewicz K.H."/>
            <person name="Moore K.A."/>
            <person name="Stentiford G.D."/>
            <person name="Williams B.A."/>
        </authorList>
    </citation>
    <scope>NUCLEOTIDE SEQUENCE [LARGE SCALE GENOMIC DNA]</scope>
    <source>
        <strain evidence="2 3">TH1</strain>
    </source>
</reference>
<organism evidence="2 3">
    <name type="scientific">Ecytonucleospora hepatopenaei</name>
    <dbReference type="NCBI Taxonomy" id="646526"/>
    <lineage>
        <taxon>Eukaryota</taxon>
        <taxon>Fungi</taxon>
        <taxon>Fungi incertae sedis</taxon>
        <taxon>Microsporidia</taxon>
        <taxon>Enterocytozoonidae</taxon>
        <taxon>Ecytonucleospora</taxon>
    </lineage>
</organism>
<evidence type="ECO:0000256" key="1">
    <source>
        <dbReference type="SAM" id="SignalP"/>
    </source>
</evidence>
<evidence type="ECO:0000313" key="2">
    <source>
        <dbReference type="EMBL" id="OQS54923.1"/>
    </source>
</evidence>
<feature type="chain" id="PRO_5013320391" evidence="1">
    <location>
        <begin position="16"/>
        <end position="121"/>
    </location>
</feature>